<sequence>MNCTIESLLARNYDGLILTNPQIQILDEISEKIQSFGIRNFNVSRELSSALMKISTDKRGEFAQEWLKDLICELQKEPVLFSHPDLLFHPSLKIDYFALIRQIAHSKQLIVLWPGKYALDILSYAIPDHHHYRIWKISDSLLQQPRIVIYQITDA</sequence>
<dbReference type="NCBIfam" id="NF033453">
    <property type="entry name" value="BREX_3_BrxF"/>
    <property type="match status" value="1"/>
</dbReference>
<dbReference type="RefSeq" id="WP_062280354.1">
    <property type="nucleotide sequence ID" value="NZ_DF968181.1"/>
</dbReference>
<organism evidence="1">
    <name type="scientific">Flexilinea flocculi</name>
    <dbReference type="NCBI Taxonomy" id="1678840"/>
    <lineage>
        <taxon>Bacteria</taxon>
        <taxon>Bacillati</taxon>
        <taxon>Chloroflexota</taxon>
        <taxon>Anaerolineae</taxon>
        <taxon>Anaerolineales</taxon>
        <taxon>Anaerolineaceae</taxon>
        <taxon>Flexilinea</taxon>
    </lineage>
</organism>
<dbReference type="Proteomes" id="UP000053370">
    <property type="component" value="Unassembled WGS sequence"/>
</dbReference>
<evidence type="ECO:0008006" key="3">
    <source>
        <dbReference type="Google" id="ProtNLM"/>
    </source>
</evidence>
<keyword evidence="2" id="KW-1185">Reference proteome</keyword>
<proteinExistence type="predicted"/>
<evidence type="ECO:0000313" key="2">
    <source>
        <dbReference type="Proteomes" id="UP000053370"/>
    </source>
</evidence>
<evidence type="ECO:0000313" key="1">
    <source>
        <dbReference type="EMBL" id="GAP40680.1"/>
    </source>
</evidence>
<dbReference type="AlphaFoldDB" id="A0A0S7BVT7"/>
<name>A0A0S7BVT7_9CHLR</name>
<protein>
    <recommendedName>
        <fullName evidence="3">BREX-3 system P-loop-containing protein BrxF</fullName>
    </recommendedName>
</protein>
<gene>
    <name evidence="1" type="ORF">ATC1_13659</name>
</gene>
<dbReference type="InterPro" id="IPR048067">
    <property type="entry name" value="BREX_3_BrxF"/>
</dbReference>
<accession>A0A0S7BVT7</accession>
<dbReference type="STRING" id="1678840.ATC1_13659"/>
<dbReference type="EMBL" id="DF968181">
    <property type="protein sequence ID" value="GAP40680.1"/>
    <property type="molecule type" value="Genomic_DNA"/>
</dbReference>
<reference evidence="1" key="1">
    <citation type="journal article" date="2015" name="Genome Announc.">
        <title>Draft Genome Sequence of Anaerolineae Strain TC1, a Novel Isolate from a Methanogenic Wastewater Treatment System.</title>
        <authorList>
            <person name="Matsuura N."/>
            <person name="Tourlousse D.M."/>
            <person name="Sun L."/>
            <person name="Toyonaga M."/>
            <person name="Kuroda K."/>
            <person name="Ohashi A."/>
            <person name="Cruz R."/>
            <person name="Yamaguchi T."/>
            <person name="Sekiguchi Y."/>
        </authorList>
    </citation>
    <scope>NUCLEOTIDE SEQUENCE [LARGE SCALE GENOMIC DNA]</scope>
    <source>
        <strain evidence="1">TC1</strain>
    </source>
</reference>